<dbReference type="OrthoDB" id="539162at2759"/>
<comment type="caution">
    <text evidence="2">The sequence shown here is derived from an EMBL/GenBank/DDBJ whole genome shotgun (WGS) entry which is preliminary data.</text>
</comment>
<feature type="compositionally biased region" description="Basic and acidic residues" evidence="1">
    <location>
        <begin position="42"/>
        <end position="100"/>
    </location>
</feature>
<protein>
    <submittedName>
        <fullName evidence="2">Uncharacterized protein</fullName>
    </submittedName>
</protein>
<feature type="compositionally biased region" description="Basic and acidic residues" evidence="1">
    <location>
        <begin position="256"/>
        <end position="268"/>
    </location>
</feature>
<proteinExistence type="predicted"/>
<feature type="region of interest" description="Disordered" evidence="1">
    <location>
        <begin position="248"/>
        <end position="268"/>
    </location>
</feature>
<organism evidence="2 3">
    <name type="scientific">Chlamydomonas incerta</name>
    <dbReference type="NCBI Taxonomy" id="51695"/>
    <lineage>
        <taxon>Eukaryota</taxon>
        <taxon>Viridiplantae</taxon>
        <taxon>Chlorophyta</taxon>
        <taxon>core chlorophytes</taxon>
        <taxon>Chlorophyceae</taxon>
        <taxon>CS clade</taxon>
        <taxon>Chlamydomonadales</taxon>
        <taxon>Chlamydomonadaceae</taxon>
        <taxon>Chlamydomonas</taxon>
    </lineage>
</organism>
<feature type="region of interest" description="Disordered" evidence="1">
    <location>
        <begin position="38"/>
        <end position="206"/>
    </location>
</feature>
<name>A0A835TJD8_CHLIN</name>
<sequence length="268" mass="28386">MSEGSIMDKLAGAARDAGTRVKETLAAGQDAAQDTLNAARDQANETAERVARSGDDDDASRGRRDDKDRTQTSASEDSHDLAAAAERKTNELIDRTKEAAQDVSGRADAAYKDTKAAVSDEADKARNAADDTAAALADKARGHDSQDPAAVERSGTNPGFEAARDMSEKVEDVPTPAQMSDAAQSPNPQRPQQPREPQQESLPERAAVAVDRLATATAQVDQMKLPAESRAEDEKATRVVDSLLEVRAGGGQALGADKEEERTRYGSA</sequence>
<gene>
    <name evidence="2" type="ORF">HXX76_004874</name>
</gene>
<evidence type="ECO:0000313" key="2">
    <source>
        <dbReference type="EMBL" id="KAG2439521.1"/>
    </source>
</evidence>
<feature type="region of interest" description="Disordered" evidence="1">
    <location>
        <begin position="1"/>
        <end position="20"/>
    </location>
</feature>
<dbReference type="Proteomes" id="UP000650467">
    <property type="component" value="Unassembled WGS sequence"/>
</dbReference>
<evidence type="ECO:0000313" key="3">
    <source>
        <dbReference type="Proteomes" id="UP000650467"/>
    </source>
</evidence>
<dbReference type="EMBL" id="JAEHOC010000008">
    <property type="protein sequence ID" value="KAG2439521.1"/>
    <property type="molecule type" value="Genomic_DNA"/>
</dbReference>
<evidence type="ECO:0000256" key="1">
    <source>
        <dbReference type="SAM" id="MobiDB-lite"/>
    </source>
</evidence>
<feature type="compositionally biased region" description="Low complexity" evidence="1">
    <location>
        <begin position="184"/>
        <end position="205"/>
    </location>
</feature>
<dbReference type="AlphaFoldDB" id="A0A835TJD8"/>
<accession>A0A835TJD8</accession>
<keyword evidence="3" id="KW-1185">Reference proteome</keyword>
<reference evidence="2" key="1">
    <citation type="journal article" date="2020" name="bioRxiv">
        <title>Comparative genomics of Chlamydomonas.</title>
        <authorList>
            <person name="Craig R.J."/>
            <person name="Hasan A.R."/>
            <person name="Ness R.W."/>
            <person name="Keightley P.D."/>
        </authorList>
    </citation>
    <scope>NUCLEOTIDE SEQUENCE</scope>
    <source>
        <strain evidence="2">SAG 7.73</strain>
    </source>
</reference>
<feature type="compositionally biased region" description="Basic and acidic residues" evidence="1">
    <location>
        <begin position="162"/>
        <end position="172"/>
    </location>
</feature>